<dbReference type="EMBL" id="SNWI01000001">
    <property type="protein sequence ID" value="TDO05221.1"/>
    <property type="molecule type" value="Genomic_DNA"/>
</dbReference>
<comment type="caution">
    <text evidence="1">The sequence shown here is derived from an EMBL/GenBank/DDBJ whole genome shotgun (WGS) entry which is preliminary data.</text>
</comment>
<dbReference type="Proteomes" id="UP000294848">
    <property type="component" value="Unassembled WGS sequence"/>
</dbReference>
<name>A0A4R6HBT2_9BACT</name>
<organism evidence="1 2">
    <name type="scientific">Sunxiuqinia elliptica</name>
    <dbReference type="NCBI Taxonomy" id="655355"/>
    <lineage>
        <taxon>Bacteria</taxon>
        <taxon>Pseudomonadati</taxon>
        <taxon>Bacteroidota</taxon>
        <taxon>Bacteroidia</taxon>
        <taxon>Marinilabiliales</taxon>
        <taxon>Prolixibacteraceae</taxon>
        <taxon>Sunxiuqinia</taxon>
    </lineage>
</organism>
<protein>
    <recommendedName>
        <fullName evidence="3">PEGA domain-containing protein</fullName>
    </recommendedName>
</protein>
<reference evidence="1 2" key="1">
    <citation type="submission" date="2019-03" db="EMBL/GenBank/DDBJ databases">
        <title>Freshwater and sediment microbial communities from various areas in North America, analyzing microbe dynamics in response to fracking.</title>
        <authorList>
            <person name="Lamendella R."/>
        </authorList>
    </citation>
    <scope>NUCLEOTIDE SEQUENCE [LARGE SCALE GENOMIC DNA]</scope>
    <source>
        <strain evidence="1 2">114D</strain>
    </source>
</reference>
<dbReference type="OrthoDB" id="1121354at2"/>
<evidence type="ECO:0000313" key="1">
    <source>
        <dbReference type="EMBL" id="TDO05221.1"/>
    </source>
</evidence>
<proteinExistence type="predicted"/>
<dbReference type="AlphaFoldDB" id="A0A4R6HBT2"/>
<evidence type="ECO:0008006" key="3">
    <source>
        <dbReference type="Google" id="ProtNLM"/>
    </source>
</evidence>
<sequence length="226" mass="25516">MKKKYLFLIVFILAIPFLTVAQLGKKTISVTVDPKDANIYANGELLGQGAVEVVVRKNDCVKLEVGKTGWLWQSAKFCHQKGYAKPPKSKYFELQKDDAFEASISGTDISNIDIPVRVKDGLSEKDAWRQVAQIITSYFDVIEVTDRETGYLRTAWHLNSFSQSSIRTRLLLKTASNDPLTFTVKIVSERADGKGVSAKSDEKYQEWSRVLRKFSGIVDEVLTRMQ</sequence>
<accession>A0A4R6HBT2</accession>
<evidence type="ECO:0000313" key="2">
    <source>
        <dbReference type="Proteomes" id="UP000294848"/>
    </source>
</evidence>
<gene>
    <name evidence="1" type="ORF">DET52_101577</name>
</gene>
<dbReference type="RefSeq" id="WP_133463302.1">
    <property type="nucleotide sequence ID" value="NZ_SNWI01000001.1"/>
</dbReference>